<dbReference type="Proteomes" id="UP001497680">
    <property type="component" value="Unassembled WGS sequence"/>
</dbReference>
<evidence type="ECO:0000313" key="2">
    <source>
        <dbReference type="Proteomes" id="UP001497680"/>
    </source>
</evidence>
<protein>
    <submittedName>
        <fullName evidence="1">Uncharacterized protein</fullName>
    </submittedName>
</protein>
<keyword evidence="2" id="KW-1185">Reference proteome</keyword>
<evidence type="ECO:0000313" key="1">
    <source>
        <dbReference type="EMBL" id="KAI6081165.1"/>
    </source>
</evidence>
<sequence>MMAQLLDTTAPLALSLALGYMILVRLLRYHRAKEMASPYGDGKRSLSDMTSDDAHAIMKNLQELEFPAAFTKARTVALLKAGGIPTMSKLFAATGQNNNRNGGKRMIDTEIILREAQSRHPASERYMQAVARMNYLHSRYRQAGKILDEDLLHTLGSGVVEIFRVVDTEEWRKLSDVEKCAIGIFHRNLGEDMGIPFSQLPSFASGWENGLHFAQELNDWTILYEKQVAEPRPTNDAYVRVYVDSATKSLPQAITILTRKLVAAELDSTMRTSLCLESPGLILTTSISTYKWIRKLFLRHFCLPRPSALAVKAVDDRPNPASGLYNFQQLSMRPWYVQPTFQTQWSLSALVLRLFGGKVPRGSETKYHPEGYDLMTIGPERNVGKGLDEMGTVIDYMKARGLVECPFKQTSH</sequence>
<reference evidence="1 2" key="1">
    <citation type="journal article" date="2022" name="New Phytol.">
        <title>Ecological generalism drives hyperdiversity of secondary metabolite gene clusters in xylarialean endophytes.</title>
        <authorList>
            <person name="Franco M.E.E."/>
            <person name="Wisecaver J.H."/>
            <person name="Arnold A.E."/>
            <person name="Ju Y.M."/>
            <person name="Slot J.C."/>
            <person name="Ahrendt S."/>
            <person name="Moore L.P."/>
            <person name="Eastman K.E."/>
            <person name="Scott K."/>
            <person name="Konkel Z."/>
            <person name="Mondo S.J."/>
            <person name="Kuo A."/>
            <person name="Hayes R.D."/>
            <person name="Haridas S."/>
            <person name="Andreopoulos B."/>
            <person name="Riley R."/>
            <person name="LaButti K."/>
            <person name="Pangilinan J."/>
            <person name="Lipzen A."/>
            <person name="Amirebrahimi M."/>
            <person name="Yan J."/>
            <person name="Adam C."/>
            <person name="Keymanesh K."/>
            <person name="Ng V."/>
            <person name="Louie K."/>
            <person name="Northen T."/>
            <person name="Drula E."/>
            <person name="Henrissat B."/>
            <person name="Hsieh H.M."/>
            <person name="Youens-Clark K."/>
            <person name="Lutzoni F."/>
            <person name="Miadlikowska J."/>
            <person name="Eastwood D.C."/>
            <person name="Hamelin R.C."/>
            <person name="Grigoriev I.V."/>
            <person name="U'Ren J.M."/>
        </authorList>
    </citation>
    <scope>NUCLEOTIDE SEQUENCE [LARGE SCALE GENOMIC DNA]</scope>
    <source>
        <strain evidence="1 2">ER1909</strain>
    </source>
</reference>
<gene>
    <name evidence="1" type="ORF">F4821DRAFT_249913</name>
</gene>
<organism evidence="1 2">
    <name type="scientific">Hypoxylon rubiginosum</name>
    <dbReference type="NCBI Taxonomy" id="110542"/>
    <lineage>
        <taxon>Eukaryota</taxon>
        <taxon>Fungi</taxon>
        <taxon>Dikarya</taxon>
        <taxon>Ascomycota</taxon>
        <taxon>Pezizomycotina</taxon>
        <taxon>Sordariomycetes</taxon>
        <taxon>Xylariomycetidae</taxon>
        <taxon>Xylariales</taxon>
        <taxon>Hypoxylaceae</taxon>
        <taxon>Hypoxylon</taxon>
    </lineage>
</organism>
<proteinExistence type="predicted"/>
<accession>A0ACC0CL96</accession>
<dbReference type="EMBL" id="MU394405">
    <property type="protein sequence ID" value="KAI6081165.1"/>
    <property type="molecule type" value="Genomic_DNA"/>
</dbReference>
<name>A0ACC0CL96_9PEZI</name>
<comment type="caution">
    <text evidence="1">The sequence shown here is derived from an EMBL/GenBank/DDBJ whole genome shotgun (WGS) entry which is preliminary data.</text>
</comment>